<keyword evidence="3" id="KW-1185">Reference proteome</keyword>
<comment type="caution">
    <text evidence="2">The sequence shown here is derived from an EMBL/GenBank/DDBJ whole genome shotgun (WGS) entry which is preliminary data.</text>
</comment>
<evidence type="ECO:0000313" key="2">
    <source>
        <dbReference type="EMBL" id="CAA2974009.1"/>
    </source>
</evidence>
<gene>
    <name evidence="2" type="ORF">OLEA9_A062469</name>
</gene>
<feature type="compositionally biased region" description="Low complexity" evidence="1">
    <location>
        <begin position="50"/>
        <end position="64"/>
    </location>
</feature>
<evidence type="ECO:0000256" key="1">
    <source>
        <dbReference type="SAM" id="MobiDB-lite"/>
    </source>
</evidence>
<proteinExistence type="predicted"/>
<dbReference type="Gramene" id="OE9A062469T1">
    <property type="protein sequence ID" value="OE9A062469C1"/>
    <property type="gene ID" value="OE9A062469"/>
</dbReference>
<protein>
    <submittedName>
        <fullName evidence="2">Uncharacterized protein</fullName>
    </submittedName>
</protein>
<organism evidence="2 3">
    <name type="scientific">Olea europaea subsp. europaea</name>
    <dbReference type="NCBI Taxonomy" id="158383"/>
    <lineage>
        <taxon>Eukaryota</taxon>
        <taxon>Viridiplantae</taxon>
        <taxon>Streptophyta</taxon>
        <taxon>Embryophyta</taxon>
        <taxon>Tracheophyta</taxon>
        <taxon>Spermatophyta</taxon>
        <taxon>Magnoliopsida</taxon>
        <taxon>eudicotyledons</taxon>
        <taxon>Gunneridae</taxon>
        <taxon>Pentapetalae</taxon>
        <taxon>asterids</taxon>
        <taxon>lamiids</taxon>
        <taxon>Lamiales</taxon>
        <taxon>Oleaceae</taxon>
        <taxon>Oleeae</taxon>
        <taxon>Olea</taxon>
    </lineage>
</organism>
<feature type="compositionally biased region" description="Basic and acidic residues" evidence="1">
    <location>
        <begin position="88"/>
        <end position="99"/>
    </location>
</feature>
<dbReference type="AlphaFoldDB" id="A0A8S0R3N6"/>
<dbReference type="Proteomes" id="UP000594638">
    <property type="component" value="Unassembled WGS sequence"/>
</dbReference>
<accession>A0A8S0R3N6</accession>
<evidence type="ECO:0000313" key="3">
    <source>
        <dbReference type="Proteomes" id="UP000594638"/>
    </source>
</evidence>
<dbReference type="EMBL" id="CACTIH010002138">
    <property type="protein sequence ID" value="CAA2974009.1"/>
    <property type="molecule type" value="Genomic_DNA"/>
</dbReference>
<feature type="region of interest" description="Disordered" evidence="1">
    <location>
        <begin position="50"/>
        <end position="99"/>
    </location>
</feature>
<reference evidence="2 3" key="1">
    <citation type="submission" date="2019-12" db="EMBL/GenBank/DDBJ databases">
        <authorList>
            <person name="Alioto T."/>
            <person name="Alioto T."/>
            <person name="Gomez Garrido J."/>
        </authorList>
    </citation>
    <scope>NUCLEOTIDE SEQUENCE [LARGE SCALE GENOMIC DNA]</scope>
</reference>
<sequence>MVDEIATPLEYSREIVPKRSASVFDRLGPIRKRKSRPRILLAQIRPPLIPLSHPHLSNPSSLESQHGRSQPETVGELAHRYIHPPPRISRERRAALARM</sequence>
<name>A0A8S0R3N6_OLEEU</name>